<proteinExistence type="predicted"/>
<dbReference type="EMBL" id="CAICTM010000912">
    <property type="protein sequence ID" value="CAB9518206.1"/>
    <property type="molecule type" value="Genomic_DNA"/>
</dbReference>
<comment type="caution">
    <text evidence="1">The sequence shown here is derived from an EMBL/GenBank/DDBJ whole genome shotgun (WGS) entry which is preliminary data.</text>
</comment>
<organism evidence="1 2">
    <name type="scientific">Seminavis robusta</name>
    <dbReference type="NCBI Taxonomy" id="568900"/>
    <lineage>
        <taxon>Eukaryota</taxon>
        <taxon>Sar</taxon>
        <taxon>Stramenopiles</taxon>
        <taxon>Ochrophyta</taxon>
        <taxon>Bacillariophyta</taxon>
        <taxon>Bacillariophyceae</taxon>
        <taxon>Bacillariophycidae</taxon>
        <taxon>Naviculales</taxon>
        <taxon>Naviculaceae</taxon>
        <taxon>Seminavis</taxon>
    </lineage>
</organism>
<accession>A0A9N8EF98</accession>
<gene>
    <name evidence="1" type="ORF">SEMRO_914_G219630.1</name>
</gene>
<dbReference type="Proteomes" id="UP001153069">
    <property type="component" value="Unassembled WGS sequence"/>
</dbReference>
<name>A0A9N8EF98_9STRA</name>
<sequence>MVDIVVYGLPKSSNHLKKAHDETVVFCKRLELSEEFQHTVGTTLTQTVTKQSKSRKRKTYGQGSSCSGSGYTVSMVSVVTLPKTSGLIKQMVASAKTGKSFDKPKYGNKTWKGSADDAKKNSKKDLADFVTKSVQEALKNELNAIGIQEALFTAESNSSFFEHI</sequence>
<evidence type="ECO:0000313" key="1">
    <source>
        <dbReference type="EMBL" id="CAB9518206.1"/>
    </source>
</evidence>
<dbReference type="AlphaFoldDB" id="A0A9N8EF98"/>
<protein>
    <submittedName>
        <fullName evidence="1">Uncharacterized protein</fullName>
    </submittedName>
</protein>
<reference evidence="1" key="1">
    <citation type="submission" date="2020-06" db="EMBL/GenBank/DDBJ databases">
        <authorList>
            <consortium name="Plant Systems Biology data submission"/>
        </authorList>
    </citation>
    <scope>NUCLEOTIDE SEQUENCE</scope>
    <source>
        <strain evidence="1">D6</strain>
    </source>
</reference>
<keyword evidence="2" id="KW-1185">Reference proteome</keyword>
<evidence type="ECO:0000313" key="2">
    <source>
        <dbReference type="Proteomes" id="UP001153069"/>
    </source>
</evidence>